<dbReference type="InterPro" id="IPR036866">
    <property type="entry name" value="RibonucZ/Hydroxyglut_hydro"/>
</dbReference>
<evidence type="ECO:0000313" key="4">
    <source>
        <dbReference type="Proteomes" id="UP000664161"/>
    </source>
</evidence>
<accession>A0AAW4IZP3</accession>
<dbReference type="InterPro" id="IPR001279">
    <property type="entry name" value="Metallo-B-lactamas"/>
</dbReference>
<gene>
    <name evidence="3" type="ORF">J3491_10265</name>
</gene>
<dbReference type="EMBL" id="JAGBKN010000026">
    <property type="protein sequence ID" value="MBO1517712.1"/>
    <property type="molecule type" value="Genomic_DNA"/>
</dbReference>
<dbReference type="InterPro" id="IPR051682">
    <property type="entry name" value="Mito_Persulfide_Diox"/>
</dbReference>
<evidence type="ECO:0000313" key="3">
    <source>
        <dbReference type="EMBL" id="MBO1517712.1"/>
    </source>
</evidence>
<dbReference type="PANTHER" id="PTHR43084:SF1">
    <property type="entry name" value="PERSULFIDE DIOXYGENASE ETHE1, MITOCHONDRIAL"/>
    <property type="match status" value="1"/>
</dbReference>
<dbReference type="PANTHER" id="PTHR43084">
    <property type="entry name" value="PERSULFIDE DIOXYGENASE ETHE1"/>
    <property type="match status" value="1"/>
</dbReference>
<dbReference type="SMART" id="SM00849">
    <property type="entry name" value="Lactamase_B"/>
    <property type="match status" value="1"/>
</dbReference>
<reference evidence="3 4" key="1">
    <citation type="submission" date="2021-03" db="EMBL/GenBank/DDBJ databases">
        <authorList>
            <person name="Shang D.-D."/>
            <person name="Du Z.-J."/>
            <person name="Chen G.-J."/>
        </authorList>
    </citation>
    <scope>NUCLEOTIDE SEQUENCE [LARGE SCALE GENOMIC DNA]</scope>
    <source>
        <strain evidence="3 4">F2608</strain>
    </source>
</reference>
<dbReference type="SMART" id="SM00450">
    <property type="entry name" value="RHOD"/>
    <property type="match status" value="2"/>
</dbReference>
<dbReference type="GO" id="GO:0006749">
    <property type="term" value="P:glutathione metabolic process"/>
    <property type="evidence" value="ECO:0007669"/>
    <property type="project" value="InterPro"/>
</dbReference>
<keyword evidence="1" id="KW-0479">Metal-binding</keyword>
<dbReference type="Gene3D" id="3.40.250.10">
    <property type="entry name" value="Rhodanese-like domain"/>
    <property type="match status" value="2"/>
</dbReference>
<dbReference type="PROSITE" id="PS50206">
    <property type="entry name" value="RHODANESE_3"/>
    <property type="match status" value="2"/>
</dbReference>
<dbReference type="GO" id="GO:0050313">
    <property type="term" value="F:sulfur dioxygenase activity"/>
    <property type="evidence" value="ECO:0007669"/>
    <property type="project" value="InterPro"/>
</dbReference>
<dbReference type="GO" id="GO:0046872">
    <property type="term" value="F:metal ion binding"/>
    <property type="evidence" value="ECO:0007669"/>
    <property type="project" value="UniProtKB-KW"/>
</dbReference>
<dbReference type="Gene3D" id="3.60.15.10">
    <property type="entry name" value="Ribonuclease Z/Hydroxyacylglutathione hydrolase-like"/>
    <property type="match status" value="1"/>
</dbReference>
<dbReference type="Proteomes" id="UP000664161">
    <property type="component" value="Unassembled WGS sequence"/>
</dbReference>
<comment type="caution">
    <text evidence="3">The sequence shown here is derived from an EMBL/GenBank/DDBJ whole genome shotgun (WGS) entry which is preliminary data.</text>
</comment>
<feature type="domain" description="Rhodanese" evidence="2">
    <location>
        <begin position="261"/>
        <end position="350"/>
    </location>
</feature>
<keyword evidence="4" id="KW-1185">Reference proteome</keyword>
<protein>
    <submittedName>
        <fullName evidence="3">MBL fold metallo-hydrolase</fullName>
    </submittedName>
</protein>
<dbReference type="AlphaFoldDB" id="A0AAW4IZP3"/>
<name>A0AAW4IZP3_9GAMM</name>
<evidence type="ECO:0000256" key="1">
    <source>
        <dbReference type="ARBA" id="ARBA00022723"/>
    </source>
</evidence>
<dbReference type="GO" id="GO:0070813">
    <property type="term" value="P:hydrogen sulfide metabolic process"/>
    <property type="evidence" value="ECO:0007669"/>
    <property type="project" value="TreeGrafter"/>
</dbReference>
<dbReference type="SUPFAM" id="SSF52821">
    <property type="entry name" value="Rhodanese/Cell cycle control phosphatase"/>
    <property type="match status" value="2"/>
</dbReference>
<evidence type="ECO:0000259" key="2">
    <source>
        <dbReference type="PROSITE" id="PS50206"/>
    </source>
</evidence>
<organism evidence="3 4">
    <name type="scientific">Psychrobacter halodurans</name>
    <dbReference type="NCBI Taxonomy" id="2818439"/>
    <lineage>
        <taxon>Bacteria</taxon>
        <taxon>Pseudomonadati</taxon>
        <taxon>Pseudomonadota</taxon>
        <taxon>Gammaproteobacteria</taxon>
        <taxon>Moraxellales</taxon>
        <taxon>Moraxellaceae</taxon>
        <taxon>Psychrobacter</taxon>
    </lineage>
</organism>
<dbReference type="CDD" id="cd07724">
    <property type="entry name" value="POD-like_MBL-fold"/>
    <property type="match status" value="1"/>
</dbReference>
<dbReference type="SUPFAM" id="SSF56281">
    <property type="entry name" value="Metallo-hydrolase/oxidoreductase"/>
    <property type="match status" value="1"/>
</dbReference>
<sequence length="458" mass="50294">MLLEKIKTPGLAHLSYLLGSGGQAAVIDPRRDCTIYVEKARAAGLEITHIFETHRNEDLVSGAPILANMTGATVFHGPNPEQPIVYAQTVYEGDCFAIGQLEIRVLETPGHTDDHLAYAMFDSAYPDKAVGVFTGDALFVGDVGRTDFYPNRRKEVAGLLYDSLQKILALGDQAIIYPAHGAGSVCGSGMAEREFSSVGHERLNNPRLQITDRDAFIDAKINENHYQPPYFRLMERLNMQGGDAPPAIMRPRNLTLAQFKDSDADHIIDIRETMAYASGHFPGSMSLPVSMIPAFVGWFVGEGERIALVAADEAQLATAMAHLVRVALDDVVGGYVGVVAAAKQGERLQRIPMIDTHEVNKRLNGNDTDIDQKNWVLLDVRDADERAADAIKDSEHIYVGHLNERWQALDKHRHYTLMCASGARATVAAGWLASQGFDNLDIYLGGMEAWRHAKDTAE</sequence>
<proteinExistence type="predicted"/>
<dbReference type="Pfam" id="PF00753">
    <property type="entry name" value="Lactamase_B"/>
    <property type="match status" value="1"/>
</dbReference>
<feature type="domain" description="Rhodanese" evidence="2">
    <location>
        <begin position="371"/>
        <end position="455"/>
    </location>
</feature>
<dbReference type="RefSeq" id="WP_207970136.1">
    <property type="nucleotide sequence ID" value="NZ_JAGBKN010000026.1"/>
</dbReference>
<dbReference type="InterPro" id="IPR001763">
    <property type="entry name" value="Rhodanese-like_dom"/>
</dbReference>
<dbReference type="InterPro" id="IPR036873">
    <property type="entry name" value="Rhodanese-like_dom_sf"/>
</dbReference>
<dbReference type="CDD" id="cd00158">
    <property type="entry name" value="RHOD"/>
    <property type="match status" value="1"/>
</dbReference>
<dbReference type="InterPro" id="IPR044528">
    <property type="entry name" value="POD-like_MBL-fold"/>
</dbReference>
<dbReference type="Pfam" id="PF00581">
    <property type="entry name" value="Rhodanese"/>
    <property type="match status" value="1"/>
</dbReference>